<protein>
    <submittedName>
        <fullName evidence="2">Uncharacterized protein LOC108563569 isoform X1</fullName>
    </submittedName>
</protein>
<keyword evidence="1" id="KW-1185">Reference proteome</keyword>
<sequence>MSSKDTNKLNKILDNARDSVSNSKLEQMYLLREQDLSYVKESFNLINTSDKENIFSWINKLKSNSYIVFFKSENELSREYPFLNKMDFILIIINRGQLEMLLTYISDCVCIHGTNTLKECRLELYSLLILNELREAFPCAFLITNRCDEQVFSLFFKYIQSKCMQKICAKVFVSDIPDFYYNAWVQEMHPAEFRLYCIWDVDVDWRKNLSKINSKEKQIIVYTKLRVLLYELDKTAFSKKIQSLIKNLLENEDTNSFGTYFQSNYGNKVSLWAYCYTIHCGINTNMHLERMHWTLQYLFINRDLTKTLHGSIHTIMKFIRDIYFEDDVFTSIESKSLGKKRNSGYRHTESEMRVAETNVLVGESRGFKVISKSSRIYTILEDNISCSCKMVCTQCDVCIHKYSCSCIDFAIGWNMCVHIHLVQMYMKSHSETKLKEIV</sequence>
<proteinExistence type="predicted"/>
<dbReference type="GeneID" id="108563569"/>
<evidence type="ECO:0000313" key="2">
    <source>
        <dbReference type="RefSeq" id="XP_017777771.1"/>
    </source>
</evidence>
<evidence type="ECO:0000313" key="1">
    <source>
        <dbReference type="Proteomes" id="UP000695000"/>
    </source>
</evidence>
<name>A0ABM1MT71_NICVS</name>
<dbReference type="PANTHER" id="PTHR33977:SF1">
    <property type="entry name" value="ZINC ION BINDING PROTEIN"/>
    <property type="match status" value="1"/>
</dbReference>
<reference evidence="2" key="1">
    <citation type="submission" date="2025-08" db="UniProtKB">
        <authorList>
            <consortium name="RefSeq"/>
        </authorList>
    </citation>
    <scope>IDENTIFICATION</scope>
    <source>
        <tissue evidence="2">Whole Larva</tissue>
    </source>
</reference>
<gene>
    <name evidence="2" type="primary">LOC108563569</name>
</gene>
<dbReference type="PANTHER" id="PTHR33977">
    <property type="entry name" value="ZINC ION BINDING PROTEIN"/>
    <property type="match status" value="1"/>
</dbReference>
<dbReference type="RefSeq" id="XP_017777771.1">
    <property type="nucleotide sequence ID" value="XM_017922282.1"/>
</dbReference>
<dbReference type="Proteomes" id="UP000695000">
    <property type="component" value="Unplaced"/>
</dbReference>
<accession>A0ABM1MT71</accession>
<organism evidence="1 2">
    <name type="scientific">Nicrophorus vespilloides</name>
    <name type="common">Boreal carrion beetle</name>
    <dbReference type="NCBI Taxonomy" id="110193"/>
    <lineage>
        <taxon>Eukaryota</taxon>
        <taxon>Metazoa</taxon>
        <taxon>Ecdysozoa</taxon>
        <taxon>Arthropoda</taxon>
        <taxon>Hexapoda</taxon>
        <taxon>Insecta</taxon>
        <taxon>Pterygota</taxon>
        <taxon>Neoptera</taxon>
        <taxon>Endopterygota</taxon>
        <taxon>Coleoptera</taxon>
        <taxon>Polyphaga</taxon>
        <taxon>Staphyliniformia</taxon>
        <taxon>Silphidae</taxon>
        <taxon>Nicrophorinae</taxon>
        <taxon>Nicrophorus</taxon>
    </lineage>
</organism>